<dbReference type="CDD" id="cd07185">
    <property type="entry name" value="OmpA_C-like"/>
    <property type="match status" value="1"/>
</dbReference>
<comment type="caution">
    <text evidence="7">The sequence shown here is derived from an EMBL/GenBank/DDBJ whole genome shotgun (WGS) entry which is preliminary data.</text>
</comment>
<protein>
    <recommendedName>
        <fullName evidence="6">OmpA-like domain-containing protein</fullName>
    </recommendedName>
</protein>
<evidence type="ECO:0000313" key="7">
    <source>
        <dbReference type="EMBL" id="RXJ85026.1"/>
    </source>
</evidence>
<accession>A0A4Q0ZMU2</accession>
<dbReference type="RefSeq" id="WP_128985888.1">
    <property type="nucleotide sequence ID" value="NZ_PDJZ01000003.1"/>
</dbReference>
<dbReference type="PANTHER" id="PTHR30329">
    <property type="entry name" value="STATOR ELEMENT OF FLAGELLAR MOTOR COMPLEX"/>
    <property type="match status" value="1"/>
</dbReference>
<dbReference type="PRINTS" id="PR01021">
    <property type="entry name" value="OMPADOMAIN"/>
</dbReference>
<name>A0A4Q0ZMU2_9BACT</name>
<evidence type="ECO:0000256" key="4">
    <source>
        <dbReference type="PROSITE-ProRule" id="PRU00473"/>
    </source>
</evidence>
<dbReference type="OrthoDB" id="9805566at2"/>
<dbReference type="PROSITE" id="PS51123">
    <property type="entry name" value="OMPA_2"/>
    <property type="match status" value="1"/>
</dbReference>
<evidence type="ECO:0000256" key="1">
    <source>
        <dbReference type="ARBA" id="ARBA00004442"/>
    </source>
</evidence>
<evidence type="ECO:0000256" key="3">
    <source>
        <dbReference type="ARBA" id="ARBA00023237"/>
    </source>
</evidence>
<dbReference type="SUPFAM" id="SSF103088">
    <property type="entry name" value="OmpA-like"/>
    <property type="match status" value="1"/>
</dbReference>
<dbReference type="Pfam" id="PF00691">
    <property type="entry name" value="OmpA"/>
    <property type="match status" value="1"/>
</dbReference>
<dbReference type="Proteomes" id="UP000290870">
    <property type="component" value="Unassembled WGS sequence"/>
</dbReference>
<sequence length="336" mass="38901">MSLARKIIFLLLFFLLLNIYSIYGFDYNEYFEKKGDTISFVKKEESYFDKVINLFKQEEESKYFELVLEKKNSIVEMNGVFSNQSDADKIADLLDINKEGDYKFEDKVIIDENLLTELTKLIPPFKDFFSDDSKIIVANNEVILKGQLKDANYKELLNTIISRMNINIKNELSDEIKVEEVIVLNNEEEKIEEKIETPVIQEVVESKVVDVKSQIEELQLKINNLLQQRKITFERRSTELTTDSKSVVEDIAKILNEYTTFNVEVAGHTDSRGNDDLNKRISQDRANSVKKLLVSFGVDENRIKAVGYGEEFPIAKDDENGLSEINRRVEFNILGE</sequence>
<dbReference type="GO" id="GO:0009279">
    <property type="term" value="C:cell outer membrane"/>
    <property type="evidence" value="ECO:0007669"/>
    <property type="project" value="UniProtKB-SubCell"/>
</dbReference>
<dbReference type="InterPro" id="IPR006665">
    <property type="entry name" value="OmpA-like"/>
</dbReference>
<dbReference type="PANTHER" id="PTHR30329:SF21">
    <property type="entry name" value="LIPOPROTEIN YIAD-RELATED"/>
    <property type="match status" value="1"/>
</dbReference>
<dbReference type="AlphaFoldDB" id="A0A4Q0ZMU2"/>
<evidence type="ECO:0000313" key="8">
    <source>
        <dbReference type="Proteomes" id="UP000290870"/>
    </source>
</evidence>
<feature type="coiled-coil region" evidence="5">
    <location>
        <begin position="201"/>
        <end position="235"/>
    </location>
</feature>
<dbReference type="InterPro" id="IPR050330">
    <property type="entry name" value="Bact_OuterMem_StrucFunc"/>
</dbReference>
<dbReference type="EMBL" id="PDJZ01000003">
    <property type="protein sequence ID" value="RXJ85026.1"/>
    <property type="molecule type" value="Genomic_DNA"/>
</dbReference>
<reference evidence="7 8" key="1">
    <citation type="submission" date="2017-10" db="EMBL/GenBank/DDBJ databases">
        <title>Genomics of the genus Arcobacter.</title>
        <authorList>
            <person name="Perez-Cataluna A."/>
            <person name="Figueras M.J."/>
        </authorList>
    </citation>
    <scope>NUCLEOTIDE SEQUENCE [LARGE SCALE GENOMIC DNA]</scope>
    <source>
        <strain evidence="7 8">F26</strain>
    </source>
</reference>
<dbReference type="InterPro" id="IPR006664">
    <property type="entry name" value="OMP_bac"/>
</dbReference>
<keyword evidence="5" id="KW-0175">Coiled coil</keyword>
<feature type="domain" description="OmpA-like" evidence="6">
    <location>
        <begin position="220"/>
        <end position="336"/>
    </location>
</feature>
<dbReference type="Gene3D" id="3.30.1330.60">
    <property type="entry name" value="OmpA-like domain"/>
    <property type="match status" value="1"/>
</dbReference>
<proteinExistence type="predicted"/>
<evidence type="ECO:0000259" key="6">
    <source>
        <dbReference type="PROSITE" id="PS51123"/>
    </source>
</evidence>
<dbReference type="InterPro" id="IPR036737">
    <property type="entry name" value="OmpA-like_sf"/>
</dbReference>
<dbReference type="InterPro" id="IPR006690">
    <property type="entry name" value="OMPA-like_CS"/>
</dbReference>
<keyword evidence="3" id="KW-0998">Cell outer membrane</keyword>
<evidence type="ECO:0000256" key="2">
    <source>
        <dbReference type="ARBA" id="ARBA00023136"/>
    </source>
</evidence>
<comment type="subcellular location">
    <subcellularLocation>
        <location evidence="1">Cell outer membrane</location>
    </subcellularLocation>
</comment>
<evidence type="ECO:0000256" key="5">
    <source>
        <dbReference type="SAM" id="Coils"/>
    </source>
</evidence>
<dbReference type="PROSITE" id="PS01068">
    <property type="entry name" value="OMPA_1"/>
    <property type="match status" value="1"/>
</dbReference>
<organism evidence="7 8">
    <name type="scientific">Arcobacter cloacae</name>
    <dbReference type="NCBI Taxonomy" id="1054034"/>
    <lineage>
        <taxon>Bacteria</taxon>
        <taxon>Pseudomonadati</taxon>
        <taxon>Campylobacterota</taxon>
        <taxon>Epsilonproteobacteria</taxon>
        <taxon>Campylobacterales</taxon>
        <taxon>Arcobacteraceae</taxon>
        <taxon>Arcobacter</taxon>
    </lineage>
</organism>
<keyword evidence="2 4" id="KW-0472">Membrane</keyword>
<gene>
    <name evidence="7" type="ORF">CRU90_03460</name>
</gene>